<dbReference type="AlphaFoldDB" id="A0AAY4EFI0"/>
<feature type="domain" description="Centrosome-associated FAM110 C-terminal" evidence="3">
    <location>
        <begin position="325"/>
        <end position="429"/>
    </location>
</feature>
<feature type="region of interest" description="Disordered" evidence="2">
    <location>
        <begin position="124"/>
        <end position="163"/>
    </location>
</feature>
<organism evidence="5 6">
    <name type="scientific">Denticeps clupeoides</name>
    <name type="common">denticle herring</name>
    <dbReference type="NCBI Taxonomy" id="299321"/>
    <lineage>
        <taxon>Eukaryota</taxon>
        <taxon>Metazoa</taxon>
        <taxon>Chordata</taxon>
        <taxon>Craniata</taxon>
        <taxon>Vertebrata</taxon>
        <taxon>Euteleostomi</taxon>
        <taxon>Actinopterygii</taxon>
        <taxon>Neopterygii</taxon>
        <taxon>Teleostei</taxon>
        <taxon>Clupei</taxon>
        <taxon>Clupeiformes</taxon>
        <taxon>Denticipitoidei</taxon>
        <taxon>Denticipitidae</taxon>
        <taxon>Denticeps</taxon>
    </lineage>
</organism>
<dbReference type="PANTHER" id="PTHR14758">
    <property type="entry name" value="AGAP005440-PA"/>
    <property type="match status" value="1"/>
</dbReference>
<dbReference type="InterPro" id="IPR025740">
    <property type="entry name" value="FAM110"/>
</dbReference>
<dbReference type="RefSeq" id="XP_028850115.1">
    <property type="nucleotide sequence ID" value="XM_028994282.1"/>
</dbReference>
<feature type="region of interest" description="Disordered" evidence="2">
    <location>
        <begin position="59"/>
        <end position="111"/>
    </location>
</feature>
<dbReference type="InterPro" id="IPR025739">
    <property type="entry name" value="FAM110_N"/>
</dbReference>
<evidence type="ECO:0000256" key="1">
    <source>
        <dbReference type="ARBA" id="ARBA00010576"/>
    </source>
</evidence>
<feature type="region of interest" description="Disordered" evidence="2">
    <location>
        <begin position="371"/>
        <end position="409"/>
    </location>
</feature>
<comment type="similarity">
    <text evidence="1">Belongs to the FAM110 family.</text>
</comment>
<evidence type="ECO:0000256" key="2">
    <source>
        <dbReference type="SAM" id="MobiDB-lite"/>
    </source>
</evidence>
<dbReference type="InterPro" id="IPR025741">
    <property type="entry name" value="FAM110_C"/>
</dbReference>
<feature type="region of interest" description="Disordered" evidence="2">
    <location>
        <begin position="242"/>
        <end position="337"/>
    </location>
</feature>
<reference evidence="5 6" key="1">
    <citation type="submission" date="2020-06" db="EMBL/GenBank/DDBJ databases">
        <authorList>
            <consortium name="Wellcome Sanger Institute Data Sharing"/>
        </authorList>
    </citation>
    <scope>NUCLEOTIDE SEQUENCE [LARGE SCALE GENOMIC DNA]</scope>
</reference>
<accession>A0AAY4EFI0</accession>
<feature type="compositionally biased region" description="Polar residues" evidence="2">
    <location>
        <begin position="59"/>
        <end position="68"/>
    </location>
</feature>
<reference evidence="5" key="2">
    <citation type="submission" date="2025-08" db="UniProtKB">
        <authorList>
            <consortium name="Ensembl"/>
        </authorList>
    </citation>
    <scope>IDENTIFICATION</scope>
</reference>
<feature type="compositionally biased region" description="Acidic residues" evidence="2">
    <location>
        <begin position="389"/>
        <end position="398"/>
    </location>
</feature>
<evidence type="ECO:0000313" key="5">
    <source>
        <dbReference type="Ensembl" id="ENSDCDP00010056089.1"/>
    </source>
</evidence>
<proteinExistence type="inferred from homology"/>
<feature type="compositionally biased region" description="Polar residues" evidence="2">
    <location>
        <begin position="100"/>
        <end position="110"/>
    </location>
</feature>
<dbReference type="GeneID" id="114798510"/>
<evidence type="ECO:0000259" key="4">
    <source>
        <dbReference type="Pfam" id="PF14161"/>
    </source>
</evidence>
<keyword evidence="6" id="KW-1185">Reference proteome</keyword>
<feature type="compositionally biased region" description="Pro residues" evidence="2">
    <location>
        <begin position="265"/>
        <end position="283"/>
    </location>
</feature>
<feature type="region of interest" description="Disordered" evidence="2">
    <location>
        <begin position="1"/>
        <end position="22"/>
    </location>
</feature>
<reference evidence="5" key="3">
    <citation type="submission" date="2025-09" db="UniProtKB">
        <authorList>
            <consortium name="Ensembl"/>
        </authorList>
    </citation>
    <scope>IDENTIFICATION</scope>
</reference>
<evidence type="ECO:0000313" key="6">
    <source>
        <dbReference type="Proteomes" id="UP000694580"/>
    </source>
</evidence>
<name>A0AAY4EFI0_9TELE</name>
<dbReference type="RefSeq" id="XP_028850116.1">
    <property type="nucleotide sequence ID" value="XM_028994283.1"/>
</dbReference>
<gene>
    <name evidence="5" type="primary">FAM110A</name>
</gene>
<dbReference type="PANTHER" id="PTHR14758:SF4">
    <property type="entry name" value="PROTEIN FAM110A"/>
    <property type="match status" value="1"/>
</dbReference>
<dbReference type="Proteomes" id="UP000694580">
    <property type="component" value="Chromosome 10"/>
</dbReference>
<feature type="region of interest" description="Disordered" evidence="2">
    <location>
        <begin position="211"/>
        <end position="230"/>
    </location>
</feature>
<dbReference type="GeneTree" id="ENSGT00950000183056"/>
<dbReference type="Pfam" id="PF14161">
    <property type="entry name" value="FAM110_N"/>
    <property type="match status" value="1"/>
</dbReference>
<dbReference type="Ensembl" id="ENSDCDT00010066718.1">
    <property type="protein sequence ID" value="ENSDCDP00010056089.1"/>
    <property type="gene ID" value="ENSDCDG00010032049.1"/>
</dbReference>
<protein>
    <submittedName>
        <fullName evidence="5">Uncharacterized protein</fullName>
    </submittedName>
</protein>
<sequence>MSAEQSRLVRTQGPPVPPKRVLARDILQDFSIRSASSREGRKQSAVERLEADKVKYVKSQQVAQTRQQPFRAPPTIRKPLLSPGSGDQARPGNSWPVRKVQSQSTSQPGSCQLDLEHLNKLINGVHDSPAHNTPAEPVRSQRASNENPPMRALPEASEAQGSATVTVRRVDVLPHVPQLRKAGRMPHPGCLPSLPMTQSPLLQLLKSQVLPKPAPLPPGHAKFPPNQLKSPVQFTPLAAQMVPSPTQACPPAHQNANGSGQTGPSPSPPVVSPVPSPKTPGPGQPSAARTPTSAGLSGPFSPTFTPLPPSPAITRLSSTSSRKRPSLTRSKSDVSDRFSRVGADLERFFNYCGLDPTDLDELAQSASEIASVSRLRSASAPASEHTAEGEEPEDEEEEQAQHPERPAYGISVIERNARVIKWLYGIRQARDPAKVANV</sequence>
<dbReference type="Pfam" id="PF14160">
    <property type="entry name" value="FAM110_C"/>
    <property type="match status" value="1"/>
</dbReference>
<feature type="domain" description="Centrosome-associated FAM110 N-terminal" evidence="4">
    <location>
        <begin position="33"/>
        <end position="101"/>
    </location>
</feature>
<evidence type="ECO:0000259" key="3">
    <source>
        <dbReference type="Pfam" id="PF14160"/>
    </source>
</evidence>